<evidence type="ECO:0000313" key="1">
    <source>
        <dbReference type="EMBL" id="GGJ14170.1"/>
    </source>
</evidence>
<protein>
    <recommendedName>
        <fullName evidence="3">Major capsid protein</fullName>
    </recommendedName>
</protein>
<reference evidence="1" key="2">
    <citation type="submission" date="2020-09" db="EMBL/GenBank/DDBJ databases">
        <authorList>
            <person name="Sun Q."/>
            <person name="Zhou Y."/>
        </authorList>
    </citation>
    <scope>NUCLEOTIDE SEQUENCE</scope>
    <source>
        <strain evidence="1">CGMCC 1.3617</strain>
    </source>
</reference>
<dbReference type="RefSeq" id="WP_188967085.1">
    <property type="nucleotide sequence ID" value="NZ_BMKW01000005.1"/>
</dbReference>
<keyword evidence="2" id="KW-1185">Reference proteome</keyword>
<dbReference type="InterPro" id="IPR005564">
    <property type="entry name" value="Major_capsid_GpE"/>
</dbReference>
<comment type="caution">
    <text evidence="1">The sequence shown here is derived from an EMBL/GenBank/DDBJ whole genome shotgun (WGS) entry which is preliminary data.</text>
</comment>
<dbReference type="Proteomes" id="UP000661507">
    <property type="component" value="Unassembled WGS sequence"/>
</dbReference>
<dbReference type="Pfam" id="PF03864">
    <property type="entry name" value="Phage_cap_E"/>
    <property type="match status" value="1"/>
</dbReference>
<sequence length="343" mass="38238">MATLDVFNQDPFTTMSLTSAVERNPFNPTGLGELNLFTDVPIRDKAAAVEERDGTLVVIPTSPRGAPPTERQGEKRRMRYFEVPRISMADTLQADEIQSVRAFGQESELMQVQAEVARRLNGPTGLTSSVEYTWERMRLGAVQGIVLDADGSTIYNWFTEFGISQPAEIDFDLDNATPAAGALRTACAGVVRTMARAAKGAFTTQTRVMAMCGDAFWDNLVAHPEVTQTFLNWAAAEDLRKGTAFRAMRFGDIEWFNYRGSDDNTTIKVGTDKVAFFPAGAPGVFQRVLAPAETFDWVNTPGKPIYVIPIRDRDRNAWWRQEVYSYPLMLCSRPDVLLRGKRT</sequence>
<accession>A0A917NNJ5</accession>
<gene>
    <name evidence="1" type="ORF">GCM10011320_21800</name>
</gene>
<dbReference type="AlphaFoldDB" id="A0A917NNJ5"/>
<evidence type="ECO:0000313" key="2">
    <source>
        <dbReference type="Proteomes" id="UP000661507"/>
    </source>
</evidence>
<proteinExistence type="predicted"/>
<reference evidence="1" key="1">
    <citation type="journal article" date="2014" name="Int. J. Syst. Evol. Microbiol.">
        <title>Complete genome sequence of Corynebacterium casei LMG S-19264T (=DSM 44701T), isolated from a smear-ripened cheese.</title>
        <authorList>
            <consortium name="US DOE Joint Genome Institute (JGI-PGF)"/>
            <person name="Walter F."/>
            <person name="Albersmeier A."/>
            <person name="Kalinowski J."/>
            <person name="Ruckert C."/>
        </authorList>
    </citation>
    <scope>NUCLEOTIDE SEQUENCE</scope>
    <source>
        <strain evidence="1">CGMCC 1.3617</strain>
    </source>
</reference>
<organism evidence="1 2">
    <name type="scientific">Neoroseomonas lacus</name>
    <dbReference type="NCBI Taxonomy" id="287609"/>
    <lineage>
        <taxon>Bacteria</taxon>
        <taxon>Pseudomonadati</taxon>
        <taxon>Pseudomonadota</taxon>
        <taxon>Alphaproteobacteria</taxon>
        <taxon>Acetobacterales</taxon>
        <taxon>Acetobacteraceae</taxon>
        <taxon>Neoroseomonas</taxon>
    </lineage>
</organism>
<name>A0A917NNJ5_9PROT</name>
<evidence type="ECO:0008006" key="3">
    <source>
        <dbReference type="Google" id="ProtNLM"/>
    </source>
</evidence>
<dbReference type="EMBL" id="BMKW01000005">
    <property type="protein sequence ID" value="GGJ14170.1"/>
    <property type="molecule type" value="Genomic_DNA"/>
</dbReference>